<keyword evidence="2" id="KW-1185">Reference proteome</keyword>
<evidence type="ECO:0000313" key="1">
    <source>
        <dbReference type="EMBL" id="ACE80074.1"/>
    </source>
</evidence>
<proteinExistence type="predicted"/>
<protein>
    <submittedName>
        <fullName evidence="1">Uncharacterized protein</fullName>
    </submittedName>
</protein>
<evidence type="ECO:0000313" key="2">
    <source>
        <dbReference type="Proteomes" id="UP000001210"/>
    </source>
</evidence>
<dbReference type="KEGG" id="vg:6417432"/>
<reference evidence="1 2" key="1">
    <citation type="submission" date="2008-05" db="EMBL/GenBank/DDBJ databases">
        <authorList>
            <person name="Bonnell L."/>
            <person name="Offner S."/>
            <person name="Houtz J.M."/>
            <person name="Pedulla M.L."/>
            <person name="Weber R.J."/>
            <person name="Chambers R.A."/>
            <person name="Jacobs-Sera D."/>
            <person name="Hendrix R.W."/>
            <person name="Hatfull G.F."/>
        </authorList>
    </citation>
    <scope>NUCLEOTIDE SEQUENCE [LARGE SCALE GENOMIC DNA]</scope>
</reference>
<dbReference type="RefSeq" id="YP_001994606.1">
    <property type="nucleotide sequence ID" value="NC_011020.1"/>
</dbReference>
<accession>B3VGU7</accession>
<sequence>MNQPVPTARPNLIRQQVLSELLANKTVCRVETQPKKGPKLTTIHPVTGEKVTYQSYVDEPVTRVVPGLAGHVSEENIDRTARRWGK</sequence>
<dbReference type="Proteomes" id="UP000001210">
    <property type="component" value="Segment"/>
</dbReference>
<name>B3VGU7_9CAUD</name>
<organism evidence="1 2">
    <name type="scientific">Mycobacterium phage Jasper</name>
    <dbReference type="NCBI Taxonomy" id="2914014"/>
    <lineage>
        <taxon>Viruses</taxon>
        <taxon>Duplodnaviria</taxon>
        <taxon>Heunggongvirae</taxon>
        <taxon>Uroviricota</taxon>
        <taxon>Caudoviricetes</taxon>
        <taxon>Fromanvirus</taxon>
        <taxon>Fromanvirus jasper</taxon>
    </lineage>
</organism>
<gene>
    <name evidence="1" type="primary">59</name>
    <name evidence="1" type="ORF">Jasper_59</name>
</gene>
<dbReference type="GeneID" id="6417432"/>
<dbReference type="EMBL" id="EU744251">
    <property type="protein sequence ID" value="ACE80074.1"/>
    <property type="molecule type" value="Genomic_DNA"/>
</dbReference>